<dbReference type="Proteomes" id="UP001056120">
    <property type="component" value="Linkage Group LG06"/>
</dbReference>
<gene>
    <name evidence="1" type="ORF">L1987_18621</name>
</gene>
<reference evidence="1 2" key="2">
    <citation type="journal article" date="2022" name="Mol. Ecol. Resour.">
        <title>The genomes of chicory, endive, great burdock and yacon provide insights into Asteraceae paleo-polyploidization history and plant inulin production.</title>
        <authorList>
            <person name="Fan W."/>
            <person name="Wang S."/>
            <person name="Wang H."/>
            <person name="Wang A."/>
            <person name="Jiang F."/>
            <person name="Liu H."/>
            <person name="Zhao H."/>
            <person name="Xu D."/>
            <person name="Zhang Y."/>
        </authorList>
    </citation>
    <scope>NUCLEOTIDE SEQUENCE [LARGE SCALE GENOMIC DNA]</scope>
    <source>
        <strain evidence="2">cv. Yunnan</strain>
        <tissue evidence="1">Leaves</tissue>
    </source>
</reference>
<protein>
    <submittedName>
        <fullName evidence="1">Uncharacterized protein</fullName>
    </submittedName>
</protein>
<evidence type="ECO:0000313" key="2">
    <source>
        <dbReference type="Proteomes" id="UP001056120"/>
    </source>
</evidence>
<name>A0ACB9J2F3_9ASTR</name>
<dbReference type="EMBL" id="CM042023">
    <property type="protein sequence ID" value="KAI3813886.1"/>
    <property type="molecule type" value="Genomic_DNA"/>
</dbReference>
<comment type="caution">
    <text evidence="1">The sequence shown here is derived from an EMBL/GenBank/DDBJ whole genome shotgun (WGS) entry which is preliminary data.</text>
</comment>
<accession>A0ACB9J2F3</accession>
<keyword evidence="2" id="KW-1185">Reference proteome</keyword>
<organism evidence="1 2">
    <name type="scientific">Smallanthus sonchifolius</name>
    <dbReference type="NCBI Taxonomy" id="185202"/>
    <lineage>
        <taxon>Eukaryota</taxon>
        <taxon>Viridiplantae</taxon>
        <taxon>Streptophyta</taxon>
        <taxon>Embryophyta</taxon>
        <taxon>Tracheophyta</taxon>
        <taxon>Spermatophyta</taxon>
        <taxon>Magnoliopsida</taxon>
        <taxon>eudicotyledons</taxon>
        <taxon>Gunneridae</taxon>
        <taxon>Pentapetalae</taxon>
        <taxon>asterids</taxon>
        <taxon>campanulids</taxon>
        <taxon>Asterales</taxon>
        <taxon>Asteraceae</taxon>
        <taxon>Asteroideae</taxon>
        <taxon>Heliantheae alliance</taxon>
        <taxon>Millerieae</taxon>
        <taxon>Smallanthus</taxon>
    </lineage>
</organism>
<proteinExistence type="predicted"/>
<evidence type="ECO:0000313" key="1">
    <source>
        <dbReference type="EMBL" id="KAI3813886.1"/>
    </source>
</evidence>
<sequence length="317" mass="35708">MIHMRLRPGKSGIRATGRRNRVFTGGNSRADKGECSTHRNGRRVDFRRESSGQRRGQRFRRDREMVTQRRGLDSPTYDWIPGTEAVDGHAWNRGAAFGNGGLGREVGAAFGNGGLGHTCLIKRMFNNLVEYVEHQEQKTDSELEGNYLEKYYTCVAESSNQKQGSLNDQDVERIGHESGMLWNEFEKEHQDFCTKERATTPESEPEENYTYYDDHAILDARMGETDLVGTAAVNETQTAGSFNNLEVTGSKDGEDLFESLDDQSEESSIVSNCEVPRRKMLSKFDDEPEGKALQEKAESISSDEDFIIILNKDVANI</sequence>
<reference evidence="2" key="1">
    <citation type="journal article" date="2022" name="Mol. Ecol. Resour.">
        <title>The genomes of chicory, endive, great burdock and yacon provide insights into Asteraceae palaeo-polyploidization history and plant inulin production.</title>
        <authorList>
            <person name="Fan W."/>
            <person name="Wang S."/>
            <person name="Wang H."/>
            <person name="Wang A."/>
            <person name="Jiang F."/>
            <person name="Liu H."/>
            <person name="Zhao H."/>
            <person name="Xu D."/>
            <person name="Zhang Y."/>
        </authorList>
    </citation>
    <scope>NUCLEOTIDE SEQUENCE [LARGE SCALE GENOMIC DNA]</scope>
    <source>
        <strain evidence="2">cv. Yunnan</strain>
    </source>
</reference>